<evidence type="ECO:0000256" key="1">
    <source>
        <dbReference type="SAM" id="Phobius"/>
    </source>
</evidence>
<dbReference type="AlphaFoldDB" id="A0A840TVL6"/>
<gene>
    <name evidence="2" type="ORF">HNQ92_002311</name>
</gene>
<feature type="transmembrane region" description="Helical" evidence="1">
    <location>
        <begin position="12"/>
        <end position="28"/>
    </location>
</feature>
<evidence type="ECO:0000313" key="2">
    <source>
        <dbReference type="EMBL" id="MBB5284168.1"/>
    </source>
</evidence>
<keyword evidence="3" id="KW-1185">Reference proteome</keyword>
<proteinExistence type="predicted"/>
<organism evidence="2 3">
    <name type="scientific">Rhabdobacter roseus</name>
    <dbReference type="NCBI Taxonomy" id="1655419"/>
    <lineage>
        <taxon>Bacteria</taxon>
        <taxon>Pseudomonadati</taxon>
        <taxon>Bacteroidota</taxon>
        <taxon>Cytophagia</taxon>
        <taxon>Cytophagales</taxon>
        <taxon>Cytophagaceae</taxon>
        <taxon>Rhabdobacter</taxon>
    </lineage>
</organism>
<name>A0A840TVL6_9BACT</name>
<evidence type="ECO:0008006" key="4">
    <source>
        <dbReference type="Google" id="ProtNLM"/>
    </source>
</evidence>
<sequence length="152" mass="17790">MKEFREEQRLHQWWLWAILLGIAGIWLWDFTSQVWGDRPLNSVGLVFSFLIVAGVILLCYFMRLYTHFTAEGIFVRYFPFVKKLIPWNDIDSAEIITYNFVGYGIRFSLKYGTVYNTSGNQGVWIKNKKGSTLLIGTQQPSRVAEIIEHYKP</sequence>
<keyword evidence="1" id="KW-1133">Transmembrane helix</keyword>
<dbReference type="Proteomes" id="UP000557307">
    <property type="component" value="Unassembled WGS sequence"/>
</dbReference>
<feature type="transmembrane region" description="Helical" evidence="1">
    <location>
        <begin position="40"/>
        <end position="61"/>
    </location>
</feature>
<accession>A0A840TVL6</accession>
<protein>
    <recommendedName>
        <fullName evidence="4">PH domain-containing protein</fullName>
    </recommendedName>
</protein>
<comment type="caution">
    <text evidence="2">The sequence shown here is derived from an EMBL/GenBank/DDBJ whole genome shotgun (WGS) entry which is preliminary data.</text>
</comment>
<keyword evidence="1" id="KW-0812">Transmembrane</keyword>
<dbReference type="EMBL" id="JACHGF010000003">
    <property type="protein sequence ID" value="MBB5284168.1"/>
    <property type="molecule type" value="Genomic_DNA"/>
</dbReference>
<dbReference type="RefSeq" id="WP_184174125.1">
    <property type="nucleotide sequence ID" value="NZ_JACHGF010000003.1"/>
</dbReference>
<keyword evidence="1" id="KW-0472">Membrane</keyword>
<evidence type="ECO:0000313" key="3">
    <source>
        <dbReference type="Proteomes" id="UP000557307"/>
    </source>
</evidence>
<reference evidence="2 3" key="1">
    <citation type="submission" date="2020-08" db="EMBL/GenBank/DDBJ databases">
        <title>Genomic Encyclopedia of Type Strains, Phase IV (KMG-IV): sequencing the most valuable type-strain genomes for metagenomic binning, comparative biology and taxonomic classification.</title>
        <authorList>
            <person name="Goeker M."/>
        </authorList>
    </citation>
    <scope>NUCLEOTIDE SEQUENCE [LARGE SCALE GENOMIC DNA]</scope>
    <source>
        <strain evidence="2 3">DSM 105074</strain>
    </source>
</reference>